<sequence>MEETSLVAGSGSRAWTPGQSGTCSPATAAGFDQSADIPTSQAISDEFAFGSNNGSVKPWEGERIHEEPASDDLEFTLGSSKTRGHFSNLDTNTKAVVGAPTEEGRETKAGAGEAKDDIPKRLLELEAMTGLVILLHPGMDSGSQCPNLDSTEENEMTAERVLRAYDTTTGNFSGSCKNENLKSDSESVMLVVVKGNSPNLVARKNSKVKEPGTLVFSWKESPSPALQTCLKTINSCGILAMVRPIGYTTFSSDISMVNYKKWKFAERVARDNKKTGIVLRQLTVRNEDELNKLLGSVTIAGEGVLPNIYQTL</sequence>
<dbReference type="GO" id="GO:0000786">
    <property type="term" value="C:nucleosome"/>
    <property type="evidence" value="ECO:0007669"/>
    <property type="project" value="InterPro"/>
</dbReference>
<feature type="compositionally biased region" description="Basic and acidic residues" evidence="2">
    <location>
        <begin position="102"/>
        <end position="115"/>
    </location>
</feature>
<dbReference type="Gene3D" id="1.10.20.10">
    <property type="entry name" value="Histone, subunit A"/>
    <property type="match status" value="1"/>
</dbReference>
<dbReference type="GO" id="GO:0009742">
    <property type="term" value="P:brassinosteroid mediated signaling pathway"/>
    <property type="evidence" value="ECO:0007669"/>
    <property type="project" value="UniProtKB-UniRule"/>
</dbReference>
<evidence type="ECO:0000256" key="1">
    <source>
        <dbReference type="RuleBase" id="RU369040"/>
    </source>
</evidence>
<comment type="function">
    <text evidence="1">Functions in brassinosteroid signaling. May function as transcriptional repressor.</text>
</comment>
<protein>
    <recommendedName>
        <fullName evidence="1">Protein BZR1 homolog</fullName>
    </recommendedName>
    <alternativeName>
        <fullName evidence="1">Protein BRASSINAZOLE-RESISTANT 1 homolog</fullName>
    </alternativeName>
</protein>
<dbReference type="InterPro" id="IPR009072">
    <property type="entry name" value="Histone-fold"/>
</dbReference>
<dbReference type="GO" id="GO:0006351">
    <property type="term" value="P:DNA-templated transcription"/>
    <property type="evidence" value="ECO:0007669"/>
    <property type="project" value="InterPro"/>
</dbReference>
<dbReference type="InterPro" id="IPR032454">
    <property type="entry name" value="Histone_H2A_C"/>
</dbReference>
<dbReference type="GO" id="GO:0005634">
    <property type="term" value="C:nucleus"/>
    <property type="evidence" value="ECO:0007669"/>
    <property type="project" value="UniProtKB-SubCell"/>
</dbReference>
<keyword evidence="1" id="KW-0804">Transcription</keyword>
<evidence type="ECO:0000313" key="4">
    <source>
        <dbReference type="EMBL" id="KAK4802723.1"/>
    </source>
</evidence>
<dbReference type="InterPro" id="IPR033264">
    <property type="entry name" value="BZR"/>
</dbReference>
<evidence type="ECO:0000259" key="3">
    <source>
        <dbReference type="Pfam" id="PF16211"/>
    </source>
</evidence>
<dbReference type="GO" id="GO:0046982">
    <property type="term" value="F:protein heterodimerization activity"/>
    <property type="evidence" value="ECO:0007669"/>
    <property type="project" value="InterPro"/>
</dbReference>
<dbReference type="GO" id="GO:0003700">
    <property type="term" value="F:DNA-binding transcription factor activity"/>
    <property type="evidence" value="ECO:0007669"/>
    <property type="project" value="UniProtKB-UniRule"/>
</dbReference>
<dbReference type="Proteomes" id="UP001346149">
    <property type="component" value="Unassembled WGS sequence"/>
</dbReference>
<proteinExistence type="inferred from homology"/>
<dbReference type="EMBL" id="JAXQNO010000002">
    <property type="protein sequence ID" value="KAK4802723.1"/>
    <property type="molecule type" value="Genomic_DNA"/>
</dbReference>
<dbReference type="PANTHER" id="PTHR31506:SF51">
    <property type="entry name" value="BES1_BZR1 HOMOLOG PROTEIN 4"/>
    <property type="match status" value="1"/>
</dbReference>
<accession>A0AAN7M4S5</accession>
<feature type="domain" description="Histone H2A C-terminal" evidence="3">
    <location>
        <begin position="288"/>
        <end position="312"/>
    </location>
</feature>
<dbReference type="GO" id="GO:0030527">
    <property type="term" value="F:structural constituent of chromatin"/>
    <property type="evidence" value="ECO:0007669"/>
    <property type="project" value="InterPro"/>
</dbReference>
<dbReference type="InterPro" id="IPR002119">
    <property type="entry name" value="Histone_H2A"/>
</dbReference>
<reference evidence="4 5" key="1">
    <citation type="journal article" date="2023" name="Hortic Res">
        <title>Pangenome of water caltrop reveals structural variations and asymmetric subgenome divergence after allopolyploidization.</title>
        <authorList>
            <person name="Zhang X."/>
            <person name="Chen Y."/>
            <person name="Wang L."/>
            <person name="Yuan Y."/>
            <person name="Fang M."/>
            <person name="Shi L."/>
            <person name="Lu R."/>
            <person name="Comes H.P."/>
            <person name="Ma Y."/>
            <person name="Chen Y."/>
            <person name="Huang G."/>
            <person name="Zhou Y."/>
            <person name="Zheng Z."/>
            <person name="Qiu Y."/>
        </authorList>
    </citation>
    <scope>NUCLEOTIDE SEQUENCE [LARGE SCALE GENOMIC DNA]</scope>
    <source>
        <strain evidence="4">F231</strain>
    </source>
</reference>
<dbReference type="PANTHER" id="PTHR31506">
    <property type="entry name" value="BES1/BZR1 HOMOLOG PROTEIN 3-RELATED"/>
    <property type="match status" value="1"/>
</dbReference>
<gene>
    <name evidence="4" type="ORF">SAY86_000926</name>
</gene>
<comment type="caution">
    <text evidence="4">The sequence shown here is derived from an EMBL/GenBank/DDBJ whole genome shotgun (WGS) entry which is preliminary data.</text>
</comment>
<keyword evidence="5" id="KW-1185">Reference proteome</keyword>
<comment type="similarity">
    <text evidence="1">Belongs to the BZR/LAT61 family.</text>
</comment>
<dbReference type="GO" id="GO:0003677">
    <property type="term" value="F:DNA binding"/>
    <property type="evidence" value="ECO:0007669"/>
    <property type="project" value="UniProtKB-UniRule"/>
</dbReference>
<keyword evidence="1" id="KW-1070">Brassinosteroid signaling pathway</keyword>
<evidence type="ECO:0000256" key="2">
    <source>
        <dbReference type="SAM" id="MobiDB-lite"/>
    </source>
</evidence>
<dbReference type="PRINTS" id="PR00620">
    <property type="entry name" value="HISTONEH2A"/>
</dbReference>
<keyword evidence="1" id="KW-0805">Transcription regulation</keyword>
<keyword evidence="1" id="KW-0238">DNA-binding</keyword>
<name>A0AAN7M4S5_TRANT</name>
<organism evidence="4 5">
    <name type="scientific">Trapa natans</name>
    <name type="common">Water chestnut</name>
    <dbReference type="NCBI Taxonomy" id="22666"/>
    <lineage>
        <taxon>Eukaryota</taxon>
        <taxon>Viridiplantae</taxon>
        <taxon>Streptophyta</taxon>
        <taxon>Embryophyta</taxon>
        <taxon>Tracheophyta</taxon>
        <taxon>Spermatophyta</taxon>
        <taxon>Magnoliopsida</taxon>
        <taxon>eudicotyledons</taxon>
        <taxon>Gunneridae</taxon>
        <taxon>Pentapetalae</taxon>
        <taxon>rosids</taxon>
        <taxon>malvids</taxon>
        <taxon>Myrtales</taxon>
        <taxon>Lythraceae</taxon>
        <taxon>Trapa</taxon>
    </lineage>
</organism>
<evidence type="ECO:0000313" key="5">
    <source>
        <dbReference type="Proteomes" id="UP001346149"/>
    </source>
</evidence>
<dbReference type="Pfam" id="PF16211">
    <property type="entry name" value="Histone_H2A_C"/>
    <property type="match status" value="1"/>
</dbReference>
<feature type="compositionally biased region" description="Basic and acidic residues" evidence="2">
    <location>
        <begin position="59"/>
        <end position="68"/>
    </location>
</feature>
<comment type="subcellular location">
    <subcellularLocation>
        <location evidence="1">Nucleus</location>
    </subcellularLocation>
</comment>
<dbReference type="AlphaFoldDB" id="A0AAN7M4S5"/>
<feature type="region of interest" description="Disordered" evidence="2">
    <location>
        <begin position="1"/>
        <end position="115"/>
    </location>
</feature>